<proteinExistence type="predicted"/>
<keyword evidence="1" id="KW-0472">Membrane</keyword>
<evidence type="ECO:0000256" key="1">
    <source>
        <dbReference type="SAM" id="Phobius"/>
    </source>
</evidence>
<accession>A0A1F6AGF4</accession>
<feature type="transmembrane region" description="Helical" evidence="1">
    <location>
        <begin position="7"/>
        <end position="30"/>
    </location>
</feature>
<dbReference type="Proteomes" id="UP000178759">
    <property type="component" value="Unassembled WGS sequence"/>
</dbReference>
<feature type="transmembrane region" description="Helical" evidence="1">
    <location>
        <begin position="103"/>
        <end position="125"/>
    </location>
</feature>
<dbReference type="STRING" id="1798392.A3A79_00560"/>
<dbReference type="EMBL" id="MFJV01000001">
    <property type="protein sequence ID" value="OGG23686.1"/>
    <property type="molecule type" value="Genomic_DNA"/>
</dbReference>
<feature type="transmembrane region" description="Helical" evidence="1">
    <location>
        <begin position="389"/>
        <end position="408"/>
    </location>
</feature>
<comment type="caution">
    <text evidence="2">The sequence shown here is derived from an EMBL/GenBank/DDBJ whole genome shotgun (WGS) entry which is preliminary data.</text>
</comment>
<keyword evidence="1" id="KW-0812">Transmembrane</keyword>
<feature type="transmembrane region" description="Helical" evidence="1">
    <location>
        <begin position="258"/>
        <end position="276"/>
    </location>
</feature>
<feature type="transmembrane region" description="Helical" evidence="1">
    <location>
        <begin position="296"/>
        <end position="315"/>
    </location>
</feature>
<feature type="transmembrane region" description="Helical" evidence="1">
    <location>
        <begin position="322"/>
        <end position="340"/>
    </location>
</feature>
<feature type="transmembrane region" description="Helical" evidence="1">
    <location>
        <begin position="686"/>
        <end position="704"/>
    </location>
</feature>
<dbReference type="PANTHER" id="PTHR38454:SF1">
    <property type="entry name" value="INTEGRAL MEMBRANE PROTEIN"/>
    <property type="match status" value="1"/>
</dbReference>
<dbReference type="InterPro" id="IPR018580">
    <property type="entry name" value="Uncharacterised_YfhO"/>
</dbReference>
<feature type="transmembrane region" description="Helical" evidence="1">
    <location>
        <begin position="132"/>
        <end position="152"/>
    </location>
</feature>
<feature type="transmembrane region" description="Helical" evidence="1">
    <location>
        <begin position="182"/>
        <end position="212"/>
    </location>
</feature>
<keyword evidence="1" id="KW-1133">Transmembrane helix</keyword>
<evidence type="ECO:0008006" key="4">
    <source>
        <dbReference type="Google" id="ProtNLM"/>
    </source>
</evidence>
<name>A0A1F6AGF4_9BACT</name>
<reference evidence="2 3" key="1">
    <citation type="journal article" date="2016" name="Nat. Commun.">
        <title>Thousands of microbial genomes shed light on interconnected biogeochemical processes in an aquifer system.</title>
        <authorList>
            <person name="Anantharaman K."/>
            <person name="Brown C.T."/>
            <person name="Hug L.A."/>
            <person name="Sharon I."/>
            <person name="Castelle C.J."/>
            <person name="Probst A.J."/>
            <person name="Thomas B.C."/>
            <person name="Singh A."/>
            <person name="Wilkins M.J."/>
            <person name="Karaoz U."/>
            <person name="Brodie E.L."/>
            <person name="Williams K.H."/>
            <person name="Hubbard S.S."/>
            <person name="Banfield J.F."/>
        </authorList>
    </citation>
    <scope>NUCLEOTIDE SEQUENCE [LARGE SCALE GENOMIC DNA]</scope>
</reference>
<evidence type="ECO:0000313" key="2">
    <source>
        <dbReference type="EMBL" id="OGG23686.1"/>
    </source>
</evidence>
<gene>
    <name evidence="2" type="ORF">A3A79_00560</name>
</gene>
<organism evidence="2 3">
    <name type="scientific">Candidatus Gottesmanbacteria bacterium RIFCSPLOWO2_01_FULL_43_11b</name>
    <dbReference type="NCBI Taxonomy" id="1798392"/>
    <lineage>
        <taxon>Bacteria</taxon>
        <taxon>Candidatus Gottesmaniibacteriota</taxon>
    </lineage>
</organism>
<sequence>MFTTKRYWHDLVCILFIFFVIGLFFLPLFWPQQKLIVTPDFGRSDAWHFSFPTKYLLWESIQQNKLPLWTDKIGTGFPIFAEGQIGALYIPNLIIYKLSSNPVAAYNLSYVFTMLTLGWGMYVWLRTLKISYIPSLFGALTLILSGIVVLQFPHVTLLQGFSLLPWFMAVIQKLSEKFSRRLIGIAAILLSQQFFAGFPQATFLTLLFAGSWALFDRILIPFILVVFLGIGISAIQILPSWEFIKEAGISGGLSPGMASYFSFPLVHLLSFFNPFAVGNPKFGTYPPFSEFDGSIFWENTGYVGLLPLTLLLIPLRYRNKRTVFFFAVLLMSFLFMWGSHSPLYFIYSIWPFNLFRVPSRFLWIFVFALLTLSSLAIQKIFDLKVKRTLIGLTLVLILINTGQLFFLWKPYHLIENADLWVKKPELATLISKTSRMLTLGAESAHNAFFLKSGWKEENPYLSLRSTLAPDSNIIWDISQHEAYAGRSLRRPGFVDSLLLSHMHINENEASGSAMFQKLIDLLGITHVVSTLPLTFDTNLQKPLIFDQQINGTGDYVRLYVNPTALPRAYFATDTISVRTVESAISALTKDSFDPKKSVLVEKDLSVPYGEGGSVNVESSKSNELIVTTQSETPGVLVTLDTFYPGWHAYIDGRSEVEIFPVNIRFRGVVVPKGSHTVTFIYSPNSVRVGAAVSLMAFLVLVVLFRTEKKVLRPAPVLRRRGKPRTRRG</sequence>
<dbReference type="PANTHER" id="PTHR38454">
    <property type="entry name" value="INTEGRAL MEMBRANE PROTEIN-RELATED"/>
    <property type="match status" value="1"/>
</dbReference>
<dbReference type="AlphaFoldDB" id="A0A1F6AGF4"/>
<evidence type="ECO:0000313" key="3">
    <source>
        <dbReference type="Proteomes" id="UP000178759"/>
    </source>
</evidence>
<dbReference type="Pfam" id="PF09586">
    <property type="entry name" value="YfhO"/>
    <property type="match status" value="1"/>
</dbReference>
<feature type="transmembrane region" description="Helical" evidence="1">
    <location>
        <begin position="218"/>
        <end position="238"/>
    </location>
</feature>
<feature type="transmembrane region" description="Helical" evidence="1">
    <location>
        <begin position="360"/>
        <end position="377"/>
    </location>
</feature>
<protein>
    <recommendedName>
        <fullName evidence="4">Membrane protein 6-pyruvoyl-tetrahydropterin synthase-related domain-containing protein</fullName>
    </recommendedName>
</protein>